<reference evidence="2 3" key="1">
    <citation type="submission" date="2019-08" db="EMBL/GenBank/DDBJ databases">
        <title>Genomes of Antarctic Bizionia species.</title>
        <authorList>
            <person name="Bowman J.P."/>
        </authorList>
    </citation>
    <scope>NUCLEOTIDE SEQUENCE [LARGE SCALE GENOMIC DNA]</scope>
    <source>
        <strain evidence="2 3">HFD</strain>
    </source>
</reference>
<evidence type="ECO:0008006" key="4">
    <source>
        <dbReference type="Google" id="ProtNLM"/>
    </source>
</evidence>
<dbReference type="EMBL" id="VSKM01000001">
    <property type="protein sequence ID" value="TYB80134.1"/>
    <property type="molecule type" value="Genomic_DNA"/>
</dbReference>
<dbReference type="Proteomes" id="UP000323324">
    <property type="component" value="Unassembled WGS sequence"/>
</dbReference>
<dbReference type="AlphaFoldDB" id="A0A8H2QMW5"/>
<comment type="caution">
    <text evidence="2">The sequence shown here is derived from an EMBL/GenBank/DDBJ whole genome shotgun (WGS) entry which is preliminary data.</text>
</comment>
<evidence type="ECO:0000256" key="1">
    <source>
        <dbReference type="SAM" id="SignalP"/>
    </source>
</evidence>
<sequence>MKKTKQLLFAITALITLNLFSQDISIHNNIALVNGKEYVSINKKKSDEYSISSLKTNEKNIVVKTNKRFNTYKNEYVLLPTVTFVDLNKTWDFETESITNEKDVIRFIYNLKIVSLSGEVNKEMALEYYDYFEKQSKTQSQN</sequence>
<organism evidence="2 3">
    <name type="scientific">Bizionia saleffrena</name>
    <dbReference type="NCBI Taxonomy" id="291189"/>
    <lineage>
        <taxon>Bacteria</taxon>
        <taxon>Pseudomonadati</taxon>
        <taxon>Bacteroidota</taxon>
        <taxon>Flavobacteriia</taxon>
        <taxon>Flavobacteriales</taxon>
        <taxon>Flavobacteriaceae</taxon>
        <taxon>Bizionia</taxon>
    </lineage>
</organism>
<gene>
    <name evidence="2" type="ORF">ES676_00235</name>
</gene>
<feature type="chain" id="PRO_5034346816" description="DUF4468 domain-containing protein" evidence="1">
    <location>
        <begin position="22"/>
        <end position="142"/>
    </location>
</feature>
<evidence type="ECO:0000313" key="3">
    <source>
        <dbReference type="Proteomes" id="UP000323324"/>
    </source>
</evidence>
<feature type="signal peptide" evidence="1">
    <location>
        <begin position="1"/>
        <end position="21"/>
    </location>
</feature>
<dbReference type="RefSeq" id="WP_148368026.1">
    <property type="nucleotide sequence ID" value="NZ_VSKM01000001.1"/>
</dbReference>
<proteinExistence type="predicted"/>
<evidence type="ECO:0000313" key="2">
    <source>
        <dbReference type="EMBL" id="TYB80134.1"/>
    </source>
</evidence>
<keyword evidence="3" id="KW-1185">Reference proteome</keyword>
<protein>
    <recommendedName>
        <fullName evidence="4">DUF4468 domain-containing protein</fullName>
    </recommendedName>
</protein>
<name>A0A8H2QMW5_9FLAO</name>
<keyword evidence="1" id="KW-0732">Signal</keyword>
<accession>A0A8H2QMW5</accession>